<dbReference type="Pfam" id="PF02771">
    <property type="entry name" value="Acyl-CoA_dh_N"/>
    <property type="match status" value="2"/>
</dbReference>
<evidence type="ECO:0000256" key="5">
    <source>
        <dbReference type="ARBA" id="ARBA00023002"/>
    </source>
</evidence>
<organism evidence="9 10">
    <name type="scientific">Blastococcus carthaginiensis</name>
    <dbReference type="NCBI Taxonomy" id="3050034"/>
    <lineage>
        <taxon>Bacteria</taxon>
        <taxon>Bacillati</taxon>
        <taxon>Actinomycetota</taxon>
        <taxon>Actinomycetes</taxon>
        <taxon>Geodermatophilales</taxon>
        <taxon>Geodermatophilaceae</taxon>
        <taxon>Blastococcus</taxon>
    </lineage>
</organism>
<evidence type="ECO:0000256" key="2">
    <source>
        <dbReference type="ARBA" id="ARBA00009347"/>
    </source>
</evidence>
<feature type="domain" description="Acyl-CoA dehydrogenase/oxidase C-terminal" evidence="6">
    <location>
        <begin position="587"/>
        <end position="735"/>
    </location>
</feature>
<dbReference type="InterPro" id="IPR052161">
    <property type="entry name" value="Mycobact_Acyl-CoA_DH"/>
</dbReference>
<dbReference type="InterPro" id="IPR006091">
    <property type="entry name" value="Acyl-CoA_Oxase/DH_mid-dom"/>
</dbReference>
<dbReference type="InterPro" id="IPR013786">
    <property type="entry name" value="AcylCoA_DH/ox_N"/>
</dbReference>
<keyword evidence="4" id="KW-0274">FAD</keyword>
<dbReference type="SUPFAM" id="SSF56645">
    <property type="entry name" value="Acyl-CoA dehydrogenase NM domain-like"/>
    <property type="match status" value="2"/>
</dbReference>
<feature type="domain" description="Acyl-CoA dehydrogenase/oxidase N-terminal" evidence="8">
    <location>
        <begin position="6"/>
        <end position="117"/>
    </location>
</feature>
<reference evidence="10" key="1">
    <citation type="submission" date="2023-05" db="EMBL/GenBank/DDBJ databases">
        <title>Draft genome of Pseudofrankia sp. BMG5.37.</title>
        <authorList>
            <person name="Gtari M."/>
            <person name="Ghodhbane F."/>
            <person name="Sbissi I."/>
        </authorList>
    </citation>
    <scope>NUCLEOTIDE SEQUENCE [LARGE SCALE GENOMIC DNA]</scope>
    <source>
        <strain evidence="10">BMG 814</strain>
    </source>
</reference>
<evidence type="ECO:0000313" key="9">
    <source>
        <dbReference type="EMBL" id="MDP5181877.1"/>
    </source>
</evidence>
<evidence type="ECO:0000313" key="10">
    <source>
        <dbReference type="Proteomes" id="UP001233673"/>
    </source>
</evidence>
<dbReference type="SUPFAM" id="SSF47203">
    <property type="entry name" value="Acyl-CoA dehydrogenase C-terminal domain-like"/>
    <property type="match status" value="2"/>
</dbReference>
<evidence type="ECO:0000256" key="3">
    <source>
        <dbReference type="ARBA" id="ARBA00022630"/>
    </source>
</evidence>
<comment type="cofactor">
    <cofactor evidence="1">
        <name>FAD</name>
        <dbReference type="ChEBI" id="CHEBI:57692"/>
    </cofactor>
</comment>
<evidence type="ECO:0000256" key="4">
    <source>
        <dbReference type="ARBA" id="ARBA00022827"/>
    </source>
</evidence>
<dbReference type="PANTHER" id="PTHR43292">
    <property type="entry name" value="ACYL-COA DEHYDROGENASE"/>
    <property type="match status" value="1"/>
</dbReference>
<dbReference type="Pfam" id="PF00441">
    <property type="entry name" value="Acyl-CoA_dh_1"/>
    <property type="match status" value="2"/>
</dbReference>
<keyword evidence="10" id="KW-1185">Reference proteome</keyword>
<accession>A0ABT9I8H8</accession>
<keyword evidence="3" id="KW-0285">Flavoprotein</keyword>
<feature type="domain" description="Acyl-CoA dehydrogenase/oxidase N-terminal" evidence="8">
    <location>
        <begin position="403"/>
        <end position="477"/>
    </location>
</feature>
<dbReference type="PANTHER" id="PTHR43292:SF4">
    <property type="entry name" value="ACYL-COA DEHYDROGENASE FADE34"/>
    <property type="match status" value="1"/>
</dbReference>
<dbReference type="RefSeq" id="WP_305998580.1">
    <property type="nucleotide sequence ID" value="NZ_JASNFN010000002.1"/>
</dbReference>
<gene>
    <name evidence="9" type="ORF">QOZ88_04450</name>
</gene>
<comment type="caution">
    <text evidence="9">The sequence shown here is derived from an EMBL/GenBank/DDBJ whole genome shotgun (WGS) entry which is preliminary data.</text>
</comment>
<dbReference type="Pfam" id="PF02770">
    <property type="entry name" value="Acyl-CoA_dh_M"/>
    <property type="match status" value="1"/>
</dbReference>
<sequence>MPLPLTDDQRALAESVAAFARRSAPMESTRATFDDSAAGARPAFWEALLRQGLHALHLPEKHGGADAGLVELAVVVEQLGRALVPGPYLPTVTASAVVAAAGEGALRDELLAAFADGATGALVRSTGLRAESVEFGWTVSGSSEPVLGLPGADVVVVRAEGADGPVWFRVRAADAAVRTESGTDLSRSVGRLELEAYVVSADEVLPAPAPDLVDVTVNSLLAAEASGLAAWCLSTAVEYVRTRVQFGKPIGSFQAVQHKAAMLLVRAERITAAAWDAARSAGQPAEQQRLAAAQAALTALPLAIDAALECVTLLGGIGFTWEHDVHLYWRRAISIASSVGTEEEWARRLGEVALTAERDFSFVDADALPELRAQVGAVLDEVLTLPPDPVSSTGWASARGGPRMARLAEAGLVAPHYPKPYGIGAGPHEQAVIAAEFARRNLPQPTTIIGEWVLPTILAGGTPAQQERFLTPTLRGEIVWCQLFSEPGAGSDLAGLSTRAEQVEGGWKLNGQKVWTSSAHEADWGVCLARTDPDAPKHKGISYFLIDLRTPGVDIRPLVQSTGMAEFNEVFLDDVVVPDDCLLGEPGQGWKLATTTLTEERVSMGGMLPHGGARLVKRAIAEGSYATSRAEAVRVLGRNTARELSLGALNLRSVQTLLAGARPGAEISVQKVYNALAQREGSRGILTLLGPLGTLTGSSVDPASDFVLDHIALPSVLFGGGTIEIQLNVIAQRILGLPR</sequence>
<feature type="domain" description="Acyl-CoA dehydrogenase/oxidase C-terminal" evidence="6">
    <location>
        <begin position="221"/>
        <end position="344"/>
    </location>
</feature>
<dbReference type="Proteomes" id="UP001233673">
    <property type="component" value="Unassembled WGS sequence"/>
</dbReference>
<dbReference type="InterPro" id="IPR036250">
    <property type="entry name" value="AcylCo_DH-like_C"/>
</dbReference>
<dbReference type="InterPro" id="IPR046373">
    <property type="entry name" value="Acyl-CoA_Oxase/DH_mid-dom_sf"/>
</dbReference>
<feature type="domain" description="Acyl-CoA oxidase/dehydrogenase middle" evidence="7">
    <location>
        <begin position="481"/>
        <end position="575"/>
    </location>
</feature>
<comment type="similarity">
    <text evidence="2">Belongs to the acyl-CoA dehydrogenase family.</text>
</comment>
<keyword evidence="5" id="KW-0560">Oxidoreductase</keyword>
<dbReference type="EMBL" id="JASNFN010000002">
    <property type="protein sequence ID" value="MDP5181877.1"/>
    <property type="molecule type" value="Genomic_DNA"/>
</dbReference>
<dbReference type="Gene3D" id="2.40.110.10">
    <property type="entry name" value="Butyryl-CoA Dehydrogenase, subunit A, domain 2"/>
    <property type="match status" value="2"/>
</dbReference>
<evidence type="ECO:0000259" key="8">
    <source>
        <dbReference type="Pfam" id="PF02771"/>
    </source>
</evidence>
<dbReference type="Gene3D" id="1.20.140.10">
    <property type="entry name" value="Butyryl-CoA Dehydrogenase, subunit A, domain 3"/>
    <property type="match status" value="2"/>
</dbReference>
<evidence type="ECO:0000259" key="6">
    <source>
        <dbReference type="Pfam" id="PF00441"/>
    </source>
</evidence>
<evidence type="ECO:0000256" key="1">
    <source>
        <dbReference type="ARBA" id="ARBA00001974"/>
    </source>
</evidence>
<dbReference type="InterPro" id="IPR037069">
    <property type="entry name" value="AcylCoA_DH/ox_N_sf"/>
</dbReference>
<proteinExistence type="inferred from homology"/>
<dbReference type="Gene3D" id="1.10.540.10">
    <property type="entry name" value="Acyl-CoA dehydrogenase/oxidase, N-terminal domain"/>
    <property type="match status" value="2"/>
</dbReference>
<name>A0ABT9I8H8_9ACTN</name>
<evidence type="ECO:0000259" key="7">
    <source>
        <dbReference type="Pfam" id="PF02770"/>
    </source>
</evidence>
<protein>
    <submittedName>
        <fullName evidence="9">Acyl-CoA dehydrogenase</fullName>
    </submittedName>
</protein>
<dbReference type="InterPro" id="IPR009075">
    <property type="entry name" value="AcylCo_DH/oxidase_C"/>
</dbReference>
<dbReference type="InterPro" id="IPR009100">
    <property type="entry name" value="AcylCoA_DH/oxidase_NM_dom_sf"/>
</dbReference>